<reference evidence="13" key="2">
    <citation type="submission" date="2018-11" db="EMBL/GenBank/DDBJ databases">
        <authorList>
            <consortium name="Pathogen Informatics"/>
        </authorList>
    </citation>
    <scope>NUCLEOTIDE SEQUENCE [LARGE SCALE GENOMIC DNA]</scope>
</reference>
<keyword evidence="5 9" id="KW-1133">Transmembrane helix</keyword>
<keyword evidence="3 10" id="KW-0732">Signal</keyword>
<dbReference type="GO" id="GO:0005537">
    <property type="term" value="F:D-mannose binding"/>
    <property type="evidence" value="ECO:0007669"/>
    <property type="project" value="TreeGrafter"/>
</dbReference>
<feature type="coiled-coil region" evidence="8">
    <location>
        <begin position="262"/>
        <end position="289"/>
    </location>
</feature>
<dbReference type="SUPFAM" id="SSF49899">
    <property type="entry name" value="Concanavalin A-like lectins/glucanases"/>
    <property type="match status" value="1"/>
</dbReference>
<feature type="transmembrane region" description="Helical" evidence="9">
    <location>
        <begin position="469"/>
        <end position="487"/>
    </location>
</feature>
<evidence type="ECO:0000256" key="6">
    <source>
        <dbReference type="ARBA" id="ARBA00023136"/>
    </source>
</evidence>
<evidence type="ECO:0000313" key="14">
    <source>
        <dbReference type="Proteomes" id="UP000031036"/>
    </source>
</evidence>
<sequence length="497" mass="55765">MLRSSAFVVLFLVLVECEAQGVVHRRFEYKHSFRAPNLAQRDGSIPFWMVTGDAIASVEQLRLAPSMRSRKGIAWNKRPMTESENFEIEIAFKIVGQGRIGADGLAVWYTAQQGTLGPVFGSNDFWTGMGLFFDSFDNDGQKNNPFVALMINDGTRSYDHQTDGSQQMLSGCQKDFRNKPFPVRVRIEYLRNVLTVMMSDGMQATPRYELCIRAENIFLPKNGFFGVSAATGGLADDHDVTDFSVFSLFTEQQKLQTATLPREEKQKYDAEFERQMQDYEKERQKFKEQHPDKVKVDENEEDIAKYFEDATQRELRLIYESQTAIHQVMQQMEQKLREISQQQNVHTSMLQQGGAAGGAAPAGGQVVAAGGFQQHEKNEALQTLRDLSSSIRDLKNYVNEIFTRTYNMEQKLSGGTATGAVVGMQPDAAIKQFLEGIQNDVRQIRTSQLAQSGAAGMACPNVACLTSTFFLVIVTLQSTAIIAILLLKGRPDKAKFY</sequence>
<keyword evidence="6 9" id="KW-0472">Membrane</keyword>
<proteinExistence type="predicted"/>
<dbReference type="EMBL" id="JPKZ01001948">
    <property type="protein sequence ID" value="KHN79103.1"/>
    <property type="molecule type" value="Genomic_DNA"/>
</dbReference>
<evidence type="ECO:0000256" key="3">
    <source>
        <dbReference type="ARBA" id="ARBA00022729"/>
    </source>
</evidence>
<name>A0A0B2VC74_TOXCA</name>
<evidence type="ECO:0000256" key="4">
    <source>
        <dbReference type="ARBA" id="ARBA00022734"/>
    </source>
</evidence>
<keyword evidence="14" id="KW-1185">Reference proteome</keyword>
<evidence type="ECO:0000256" key="5">
    <source>
        <dbReference type="ARBA" id="ARBA00022989"/>
    </source>
</evidence>
<dbReference type="AlphaFoldDB" id="A0A0B2VC74"/>
<evidence type="ECO:0000256" key="8">
    <source>
        <dbReference type="SAM" id="Coils"/>
    </source>
</evidence>
<feature type="domain" description="L-type lectin-like" evidence="11">
    <location>
        <begin position="25"/>
        <end position="248"/>
    </location>
</feature>
<gene>
    <name evidence="12" type="primary">LMAN1</name>
    <name evidence="12" type="ORF">Tcan_11141</name>
    <name evidence="13" type="ORF">TCNE_LOCUS14374</name>
</gene>
<feature type="signal peptide" evidence="10">
    <location>
        <begin position="1"/>
        <end position="19"/>
    </location>
</feature>
<dbReference type="PROSITE" id="PS51328">
    <property type="entry name" value="L_LECTIN_LIKE"/>
    <property type="match status" value="1"/>
</dbReference>
<evidence type="ECO:0000256" key="7">
    <source>
        <dbReference type="ARBA" id="ARBA00023157"/>
    </source>
</evidence>
<dbReference type="GO" id="GO:0006888">
    <property type="term" value="P:endoplasmic reticulum to Golgi vesicle-mediated transport"/>
    <property type="evidence" value="ECO:0007669"/>
    <property type="project" value="TreeGrafter"/>
</dbReference>
<accession>A0A0B2VC74</accession>
<dbReference type="Proteomes" id="UP000031036">
    <property type="component" value="Unassembled WGS sequence"/>
</dbReference>
<evidence type="ECO:0000313" key="13">
    <source>
        <dbReference type="EMBL" id="VDM45695.1"/>
    </source>
</evidence>
<comment type="subcellular location">
    <subcellularLocation>
        <location evidence="1">Endoplasmic reticulum-Golgi intermediate compartment membrane</location>
        <topology evidence="1">Single-pass type I membrane protein</topology>
    </subcellularLocation>
</comment>
<evidence type="ECO:0000259" key="11">
    <source>
        <dbReference type="PROSITE" id="PS51328"/>
    </source>
</evidence>
<keyword evidence="7" id="KW-1015">Disulfide bond</keyword>
<dbReference type="STRING" id="6265.A0A0B2VC74"/>
<evidence type="ECO:0000256" key="2">
    <source>
        <dbReference type="ARBA" id="ARBA00022692"/>
    </source>
</evidence>
<dbReference type="Gene3D" id="2.60.120.200">
    <property type="match status" value="1"/>
</dbReference>
<evidence type="ECO:0000256" key="9">
    <source>
        <dbReference type="SAM" id="Phobius"/>
    </source>
</evidence>
<dbReference type="InterPro" id="IPR051136">
    <property type="entry name" value="Intracellular_Lectin-GPT"/>
</dbReference>
<protein>
    <submittedName>
        <fullName evidence="12">Protein ERGIC-53</fullName>
    </submittedName>
</protein>
<dbReference type="InterPro" id="IPR005052">
    <property type="entry name" value="Lectin_leg"/>
</dbReference>
<feature type="chain" id="PRO_5008827477" evidence="10">
    <location>
        <begin position="20"/>
        <end position="497"/>
    </location>
</feature>
<dbReference type="EMBL" id="UYWY01022220">
    <property type="protein sequence ID" value="VDM45695.1"/>
    <property type="molecule type" value="Genomic_DNA"/>
</dbReference>
<dbReference type="GO" id="GO:0000139">
    <property type="term" value="C:Golgi membrane"/>
    <property type="evidence" value="ECO:0007669"/>
    <property type="project" value="TreeGrafter"/>
</dbReference>
<dbReference type="PANTHER" id="PTHR12223:SF28">
    <property type="entry name" value="LECTIN, MANNOSE BINDING 1 LIKE"/>
    <property type="match status" value="1"/>
</dbReference>
<dbReference type="GO" id="GO:0033116">
    <property type="term" value="C:endoplasmic reticulum-Golgi intermediate compartment membrane"/>
    <property type="evidence" value="ECO:0007669"/>
    <property type="project" value="UniProtKB-SubCell"/>
</dbReference>
<evidence type="ECO:0000256" key="10">
    <source>
        <dbReference type="SAM" id="SignalP"/>
    </source>
</evidence>
<keyword evidence="4" id="KW-0430">Lectin</keyword>
<dbReference type="GO" id="GO:0030134">
    <property type="term" value="C:COPII-coated ER to Golgi transport vesicle"/>
    <property type="evidence" value="ECO:0007669"/>
    <property type="project" value="TreeGrafter"/>
</dbReference>
<dbReference type="Pfam" id="PF03388">
    <property type="entry name" value="Lectin_leg-like"/>
    <property type="match status" value="1"/>
</dbReference>
<keyword evidence="2 9" id="KW-0812">Transmembrane</keyword>
<dbReference type="FunFam" id="2.60.120.200:FF:000028">
    <property type="entry name" value="Blast:Protein ERGIC-53"/>
    <property type="match status" value="1"/>
</dbReference>
<dbReference type="PANTHER" id="PTHR12223">
    <property type="entry name" value="VESICULAR MANNOSE-BINDING LECTIN"/>
    <property type="match status" value="1"/>
</dbReference>
<dbReference type="OMA" id="RYELCIR"/>
<organism evidence="12 14">
    <name type="scientific">Toxocara canis</name>
    <name type="common">Canine roundworm</name>
    <dbReference type="NCBI Taxonomy" id="6265"/>
    <lineage>
        <taxon>Eukaryota</taxon>
        <taxon>Metazoa</taxon>
        <taxon>Ecdysozoa</taxon>
        <taxon>Nematoda</taxon>
        <taxon>Chromadorea</taxon>
        <taxon>Rhabditida</taxon>
        <taxon>Spirurina</taxon>
        <taxon>Ascaridomorpha</taxon>
        <taxon>Ascaridoidea</taxon>
        <taxon>Toxocaridae</taxon>
        <taxon>Toxocara</taxon>
    </lineage>
</organism>
<keyword evidence="8" id="KW-0175">Coiled coil</keyword>
<evidence type="ECO:0000256" key="1">
    <source>
        <dbReference type="ARBA" id="ARBA00004151"/>
    </source>
</evidence>
<dbReference type="CDD" id="cd06902">
    <property type="entry name" value="lectin_ERGIC-53_ERGL"/>
    <property type="match status" value="1"/>
</dbReference>
<dbReference type="OrthoDB" id="10265193at2759"/>
<dbReference type="InterPro" id="IPR013320">
    <property type="entry name" value="ConA-like_dom_sf"/>
</dbReference>
<reference evidence="12 14" key="1">
    <citation type="submission" date="2014-11" db="EMBL/GenBank/DDBJ databases">
        <title>Genetic blueprint of the zoonotic pathogen Toxocara canis.</title>
        <authorList>
            <person name="Zhu X.-Q."/>
            <person name="Korhonen P.K."/>
            <person name="Cai H."/>
            <person name="Young N.D."/>
            <person name="Nejsum P."/>
            <person name="von Samson-Himmelstjerna G."/>
            <person name="Boag P.R."/>
            <person name="Tan P."/>
            <person name="Li Q."/>
            <person name="Min J."/>
            <person name="Yang Y."/>
            <person name="Wang X."/>
            <person name="Fang X."/>
            <person name="Hall R.S."/>
            <person name="Hofmann A."/>
            <person name="Sternberg P.W."/>
            <person name="Jex A.R."/>
            <person name="Gasser R.B."/>
        </authorList>
    </citation>
    <scope>NUCLEOTIDE SEQUENCE [LARGE SCALE GENOMIC DNA]</scope>
    <source>
        <strain evidence="12">PN_DK_2014</strain>
    </source>
</reference>
<evidence type="ECO:0000313" key="12">
    <source>
        <dbReference type="EMBL" id="KHN79103.1"/>
    </source>
</evidence>
<dbReference type="GO" id="GO:0005789">
    <property type="term" value="C:endoplasmic reticulum membrane"/>
    <property type="evidence" value="ECO:0007669"/>
    <property type="project" value="TreeGrafter"/>
</dbReference>